<evidence type="ECO:0000313" key="3">
    <source>
        <dbReference type="Proteomes" id="UP001143309"/>
    </source>
</evidence>
<dbReference type="AlphaFoldDB" id="A0A9W6JQY7"/>
<keyword evidence="3" id="KW-1185">Reference proteome</keyword>
<feature type="region of interest" description="Disordered" evidence="1">
    <location>
        <begin position="1"/>
        <end position="24"/>
    </location>
</feature>
<gene>
    <name evidence="2" type="ORF">GCM10008174_17290</name>
</gene>
<name>A0A9W6JQY7_9HYPH</name>
<sequence>MADAGPSAVSDAASTSAKAPTVPDAGVVGAGAAVLGAAAETAIMSEGHPGGSVPTRNPHATGESNRINAQAFAAPGVFCPSAENFARLQVTLQQVRHHHSLVFELLLINDWKSVEIIFSA</sequence>
<reference evidence="2" key="1">
    <citation type="journal article" date="2014" name="Int. J. Syst. Evol. Microbiol.">
        <title>Complete genome sequence of Corynebacterium casei LMG S-19264T (=DSM 44701T), isolated from a smear-ripened cheese.</title>
        <authorList>
            <consortium name="US DOE Joint Genome Institute (JGI-PGF)"/>
            <person name="Walter F."/>
            <person name="Albersmeier A."/>
            <person name="Kalinowski J."/>
            <person name="Ruckert C."/>
        </authorList>
    </citation>
    <scope>NUCLEOTIDE SEQUENCE</scope>
    <source>
        <strain evidence="2">VKM B-2748</strain>
    </source>
</reference>
<dbReference type="EMBL" id="BSFL01000002">
    <property type="protein sequence ID" value="GLK79988.1"/>
    <property type="molecule type" value="Genomic_DNA"/>
</dbReference>
<reference evidence="2" key="2">
    <citation type="submission" date="2023-01" db="EMBL/GenBank/DDBJ databases">
        <authorList>
            <person name="Sun Q."/>
            <person name="Evtushenko L."/>
        </authorList>
    </citation>
    <scope>NUCLEOTIDE SEQUENCE</scope>
    <source>
        <strain evidence="2">VKM B-2748</strain>
    </source>
</reference>
<protein>
    <submittedName>
        <fullName evidence="2">Uncharacterized protein</fullName>
    </submittedName>
</protein>
<dbReference type="Proteomes" id="UP001143309">
    <property type="component" value="Unassembled WGS sequence"/>
</dbReference>
<accession>A0A9W6JQY7</accession>
<evidence type="ECO:0000313" key="2">
    <source>
        <dbReference type="EMBL" id="GLK79988.1"/>
    </source>
</evidence>
<organism evidence="2 3">
    <name type="scientific">Methylopila turkensis</name>
    <dbReference type="NCBI Taxonomy" id="1437816"/>
    <lineage>
        <taxon>Bacteria</taxon>
        <taxon>Pseudomonadati</taxon>
        <taxon>Pseudomonadota</taxon>
        <taxon>Alphaproteobacteria</taxon>
        <taxon>Hyphomicrobiales</taxon>
        <taxon>Methylopilaceae</taxon>
        <taxon>Methylopila</taxon>
    </lineage>
</organism>
<evidence type="ECO:0000256" key="1">
    <source>
        <dbReference type="SAM" id="MobiDB-lite"/>
    </source>
</evidence>
<comment type="caution">
    <text evidence="2">The sequence shown here is derived from an EMBL/GenBank/DDBJ whole genome shotgun (WGS) entry which is preliminary data.</text>
</comment>
<proteinExistence type="predicted"/>